<dbReference type="SUPFAM" id="SSF102405">
    <property type="entry name" value="MCP/YpsA-like"/>
    <property type="match status" value="1"/>
</dbReference>
<sequence>MQASSHPFVIGVAGHQHLGNEATRLFVEQHFRAILQDYQHQEKQLVVLSALAKGADQLFVQIALELGVRVEIVLPCAGYEDLFSEPKERESYQALLQACQATHQLSDRACTDDAFLAAQEWMVQRCNLLILAWNGLPPLGRGGTADMANYARAYGRPYIHIDTRCLNVHTYTASSTFSQTFSASSPKREHMVAHRIAYQGPLLSVKQYHFRLPDGQEIVRDVLERPESVLLLPVGQGDIVLLIEEYNLGAGCWQLTLPGGKREQGSPERLEELAQKELRQEIGYQARRLEPLIEFYSHPGYVTHHVHVLIASDLEWNPLPPDPHEEIRVLTFPLQEALSATFEAKRFDPEAALALHLYAARKKNASTRRRF</sequence>
<dbReference type="Gene3D" id="3.40.50.450">
    <property type="match status" value="1"/>
</dbReference>
<dbReference type="Gene3D" id="3.90.79.10">
    <property type="entry name" value="Nucleoside Triphosphate Pyrophosphohydrolase"/>
    <property type="match status" value="1"/>
</dbReference>
<comment type="caution">
    <text evidence="2">The sequence shown here is derived from an EMBL/GenBank/DDBJ whole genome shotgun (WGS) entry which is preliminary data.</text>
</comment>
<dbReference type="Pfam" id="PF00293">
    <property type="entry name" value="NUDIX"/>
    <property type="match status" value="1"/>
</dbReference>
<dbReference type="InterPro" id="IPR015797">
    <property type="entry name" value="NUDIX_hydrolase-like_dom_sf"/>
</dbReference>
<dbReference type="AlphaFoldDB" id="A0A326TYG4"/>
<evidence type="ECO:0000313" key="2">
    <source>
        <dbReference type="EMBL" id="PZW20718.1"/>
    </source>
</evidence>
<dbReference type="CDD" id="cd03424">
    <property type="entry name" value="NUDIX_ADPRase_Nudt5_UGPPase_Nudt14"/>
    <property type="match status" value="1"/>
</dbReference>
<organism evidence="2 3">
    <name type="scientific">Thermosporothrix hazakensis</name>
    <dbReference type="NCBI Taxonomy" id="644383"/>
    <lineage>
        <taxon>Bacteria</taxon>
        <taxon>Bacillati</taxon>
        <taxon>Chloroflexota</taxon>
        <taxon>Ktedonobacteria</taxon>
        <taxon>Ktedonobacterales</taxon>
        <taxon>Thermosporotrichaceae</taxon>
        <taxon>Thermosporothrix</taxon>
    </lineage>
</organism>
<evidence type="ECO:0000313" key="3">
    <source>
        <dbReference type="Proteomes" id="UP000248806"/>
    </source>
</evidence>
<dbReference type="InterPro" id="IPR000086">
    <property type="entry name" value="NUDIX_hydrolase_dom"/>
</dbReference>
<dbReference type="OrthoDB" id="154221at2"/>
<gene>
    <name evidence="2" type="ORF">EI42_05864</name>
</gene>
<name>A0A326TYG4_THEHA</name>
<proteinExistence type="predicted"/>
<dbReference type="EMBL" id="QKUF01000041">
    <property type="protein sequence ID" value="PZW20718.1"/>
    <property type="molecule type" value="Genomic_DNA"/>
</dbReference>
<dbReference type="RefSeq" id="WP_111326093.1">
    <property type="nucleotide sequence ID" value="NZ_BIFX01000001.1"/>
</dbReference>
<keyword evidence="3" id="KW-1185">Reference proteome</keyword>
<feature type="domain" description="Nudix hydrolase" evidence="1">
    <location>
        <begin position="222"/>
        <end position="357"/>
    </location>
</feature>
<accession>A0A326TYG4</accession>
<protein>
    <submittedName>
        <fullName evidence="2">8-oxo-dGTP pyrophosphatase MutT (NUDIX family)</fullName>
    </submittedName>
</protein>
<dbReference type="PROSITE" id="PS51462">
    <property type="entry name" value="NUDIX"/>
    <property type="match status" value="1"/>
</dbReference>
<reference evidence="2 3" key="1">
    <citation type="submission" date="2018-06" db="EMBL/GenBank/DDBJ databases">
        <title>Genomic Encyclopedia of Archaeal and Bacterial Type Strains, Phase II (KMG-II): from individual species to whole genera.</title>
        <authorList>
            <person name="Goeker M."/>
        </authorList>
    </citation>
    <scope>NUCLEOTIDE SEQUENCE [LARGE SCALE GENOMIC DNA]</scope>
    <source>
        <strain evidence="2 3">ATCC BAA-1881</strain>
    </source>
</reference>
<dbReference type="SUPFAM" id="SSF55811">
    <property type="entry name" value="Nudix"/>
    <property type="match status" value="1"/>
</dbReference>
<dbReference type="Proteomes" id="UP000248806">
    <property type="component" value="Unassembled WGS sequence"/>
</dbReference>
<evidence type="ECO:0000259" key="1">
    <source>
        <dbReference type="PROSITE" id="PS51462"/>
    </source>
</evidence>